<dbReference type="GO" id="GO:0043634">
    <property type="term" value="P:polyadenylation-dependent ncRNA catabolic process"/>
    <property type="evidence" value="ECO:0007669"/>
    <property type="project" value="TreeGrafter"/>
</dbReference>
<dbReference type="GO" id="GO:0031123">
    <property type="term" value="P:RNA 3'-end processing"/>
    <property type="evidence" value="ECO:0007669"/>
    <property type="project" value="TreeGrafter"/>
</dbReference>
<dbReference type="InterPro" id="IPR043519">
    <property type="entry name" value="NT_sf"/>
</dbReference>
<sequence length="581" mass="62598">MAEGLRGIAQLRESYQLGACARLRAVAQRLWPSARLDVYGSVITGLAVPASDVDAVVSRVPQFWWTLKPKQQPLNVLAAELKLESWVSSTKIVMGAVPLVKIETAPVPTRHGNRSTIKMDVSFVHHSPFASTPVASIQHSHDHQGSSLGHYLAYYRSLHWHGTTDIDSAGMANGNHLNGATGGNVLVNSSSSDVPDHMPGCASSSGDAVGRGTIHSGVANTLFMLKLRCMFPELAPLVLVLKQLLYERGLNDPYAGGLSSYALVIMVAAVVQRYALTPPQQRPNLGALLLDTLSTYGTKSFDARKCSVQICATGPLVPLTPALTAGHVPRVGTREFFQPADPVVIQDPVDPKNNVGKSCFGFRQVQQAFDHALTAIKSFSAQDTADHRSALGAVFGADGETKHHDFVIRHLRAVWCPAEAAGLDDKSLEEIEELRALLNTRLPLSHVDISKVQRTMRSLQAQAAGTTASASNTVNHPSGKIESSGSGFPEFKEEPRSESQQLLDLENLNAPQLRCLAAGLRDVLLQEYRTKATQVVTIGTSPSSPKQPLSPETLATIEHDVLRRANLLGSTAVNDDGKTRR</sequence>
<dbReference type="GO" id="GO:0005730">
    <property type="term" value="C:nucleolus"/>
    <property type="evidence" value="ECO:0007669"/>
    <property type="project" value="TreeGrafter"/>
</dbReference>
<dbReference type="InterPro" id="IPR054708">
    <property type="entry name" value="MTPAP-like_central"/>
</dbReference>
<feature type="region of interest" description="Disordered" evidence="1">
    <location>
        <begin position="465"/>
        <end position="497"/>
    </location>
</feature>
<feature type="domain" description="Poly(A) RNA polymerase mitochondrial-like central palm" evidence="2">
    <location>
        <begin position="18"/>
        <end position="123"/>
    </location>
</feature>
<feature type="compositionally biased region" description="Polar residues" evidence="1">
    <location>
        <begin position="472"/>
        <end position="486"/>
    </location>
</feature>
<dbReference type="PANTHER" id="PTHR23092:SF15">
    <property type="entry name" value="INACTIVE NON-CANONICAL POLY(A) RNA POLYMERASE PROTEIN TRF4-2-RELATED"/>
    <property type="match status" value="1"/>
</dbReference>
<dbReference type="EMBL" id="HBIJ01020453">
    <property type="protein sequence ID" value="CAE0372598.1"/>
    <property type="molecule type" value="Transcribed_RNA"/>
</dbReference>
<dbReference type="GO" id="GO:1990817">
    <property type="term" value="F:poly(A) RNA polymerase activity"/>
    <property type="evidence" value="ECO:0007669"/>
    <property type="project" value="InterPro"/>
</dbReference>
<name>A0A7S3K2F9_9STRA</name>
<dbReference type="CDD" id="cd05402">
    <property type="entry name" value="NT_PAP_TUTase"/>
    <property type="match status" value="1"/>
</dbReference>
<dbReference type="Gene3D" id="3.30.460.10">
    <property type="entry name" value="Beta Polymerase, domain 2"/>
    <property type="match status" value="1"/>
</dbReference>
<protein>
    <recommendedName>
        <fullName evidence="2">Poly(A) RNA polymerase mitochondrial-like central palm domain-containing protein</fullName>
    </recommendedName>
</protein>
<dbReference type="PANTHER" id="PTHR23092">
    <property type="entry name" value="POLY(A) RNA POLYMERASE"/>
    <property type="match status" value="1"/>
</dbReference>
<gene>
    <name evidence="3" type="ORF">ALAG00032_LOCUS13382</name>
</gene>
<accession>A0A7S3K2F9</accession>
<dbReference type="GO" id="GO:0031499">
    <property type="term" value="C:TRAMP complex"/>
    <property type="evidence" value="ECO:0007669"/>
    <property type="project" value="TreeGrafter"/>
</dbReference>
<dbReference type="Gene3D" id="1.10.1410.10">
    <property type="match status" value="1"/>
</dbReference>
<dbReference type="GO" id="GO:0003729">
    <property type="term" value="F:mRNA binding"/>
    <property type="evidence" value="ECO:0007669"/>
    <property type="project" value="TreeGrafter"/>
</dbReference>
<evidence type="ECO:0000256" key="1">
    <source>
        <dbReference type="SAM" id="MobiDB-lite"/>
    </source>
</evidence>
<organism evidence="3">
    <name type="scientific">Aureoumbra lagunensis</name>
    <dbReference type="NCBI Taxonomy" id="44058"/>
    <lineage>
        <taxon>Eukaryota</taxon>
        <taxon>Sar</taxon>
        <taxon>Stramenopiles</taxon>
        <taxon>Ochrophyta</taxon>
        <taxon>Pelagophyceae</taxon>
        <taxon>Pelagomonadales</taxon>
        <taxon>Aureoumbra</taxon>
    </lineage>
</organism>
<evidence type="ECO:0000313" key="3">
    <source>
        <dbReference type="EMBL" id="CAE0372598.1"/>
    </source>
</evidence>
<dbReference type="Pfam" id="PF22600">
    <property type="entry name" value="MTPAP-like_central"/>
    <property type="match status" value="1"/>
</dbReference>
<dbReference type="AlphaFoldDB" id="A0A7S3K2F9"/>
<evidence type="ECO:0000259" key="2">
    <source>
        <dbReference type="Pfam" id="PF22600"/>
    </source>
</evidence>
<proteinExistence type="predicted"/>
<reference evidence="3" key="1">
    <citation type="submission" date="2021-01" db="EMBL/GenBank/DDBJ databases">
        <authorList>
            <person name="Corre E."/>
            <person name="Pelletier E."/>
            <person name="Niang G."/>
            <person name="Scheremetjew M."/>
            <person name="Finn R."/>
            <person name="Kale V."/>
            <person name="Holt S."/>
            <person name="Cochrane G."/>
            <person name="Meng A."/>
            <person name="Brown T."/>
            <person name="Cohen L."/>
        </authorList>
    </citation>
    <scope>NUCLEOTIDE SEQUENCE</scope>
    <source>
        <strain evidence="3">CCMP1510</strain>
    </source>
</reference>
<dbReference type="SUPFAM" id="SSF81631">
    <property type="entry name" value="PAP/OAS1 substrate-binding domain"/>
    <property type="match status" value="1"/>
</dbReference>
<dbReference type="InterPro" id="IPR045862">
    <property type="entry name" value="Trf4-like"/>
</dbReference>
<dbReference type="SUPFAM" id="SSF81301">
    <property type="entry name" value="Nucleotidyltransferase"/>
    <property type="match status" value="1"/>
</dbReference>